<feature type="compositionally biased region" description="Gly residues" evidence="4">
    <location>
        <begin position="629"/>
        <end position="641"/>
    </location>
</feature>
<dbReference type="RefSeq" id="XP_007403627.1">
    <property type="nucleotide sequence ID" value="XM_007403565.1"/>
</dbReference>
<keyword evidence="8" id="KW-1185">Reference proteome</keyword>
<feature type="domain" description="Glycoside hydrolase family 5 C-terminal" evidence="6">
    <location>
        <begin position="673"/>
        <end position="727"/>
    </location>
</feature>
<dbReference type="GeneID" id="18932495"/>
<protein>
    <submittedName>
        <fullName evidence="7">Family 5 glycoside hydrolase</fullName>
    </submittedName>
</protein>
<dbReference type="PROSITE" id="PS00659">
    <property type="entry name" value="GLYCOSYL_HYDROL_F5"/>
    <property type="match status" value="1"/>
</dbReference>
<dbReference type="EMBL" id="GL883090">
    <property type="protein sequence ID" value="EGG12689.1"/>
    <property type="molecule type" value="Genomic_DNA"/>
</dbReference>
<organism evidence="8">
    <name type="scientific">Melampsora larici-populina (strain 98AG31 / pathotype 3-4-7)</name>
    <name type="common">Poplar leaf rust fungus</name>
    <dbReference type="NCBI Taxonomy" id="747676"/>
    <lineage>
        <taxon>Eukaryota</taxon>
        <taxon>Fungi</taxon>
        <taxon>Dikarya</taxon>
        <taxon>Basidiomycota</taxon>
        <taxon>Pucciniomycotina</taxon>
        <taxon>Pucciniomycetes</taxon>
        <taxon>Pucciniales</taxon>
        <taxon>Melampsoraceae</taxon>
        <taxon>Melampsora</taxon>
    </lineage>
</organism>
<proteinExistence type="inferred from homology"/>
<dbReference type="InterPro" id="IPR052066">
    <property type="entry name" value="Glycosphingolipid_Hydrolases"/>
</dbReference>
<dbReference type="KEGG" id="mlr:MELLADRAFT_73837"/>
<dbReference type="GO" id="GO:0050295">
    <property type="term" value="F:steryl-beta-glucosidase activity"/>
    <property type="evidence" value="ECO:0007669"/>
    <property type="project" value="TreeGrafter"/>
</dbReference>
<dbReference type="PANTHER" id="PTHR31308:SF6">
    <property type="entry name" value="GLYCOSIDE HYDROLASE FAMILY 5 C-TERMINAL DOMAIN-CONTAINING PROTEIN"/>
    <property type="match status" value="1"/>
</dbReference>
<name>F4R3V8_MELLP</name>
<evidence type="ECO:0000313" key="8">
    <source>
        <dbReference type="Proteomes" id="UP000001072"/>
    </source>
</evidence>
<keyword evidence="3" id="KW-0326">Glycosidase</keyword>
<dbReference type="Gene3D" id="2.60.40.1180">
    <property type="entry name" value="Golgi alpha-mannosidase II"/>
    <property type="match status" value="1"/>
</dbReference>
<gene>
    <name evidence="7" type="ORF">MELLADRAFT_73837</name>
</gene>
<evidence type="ECO:0000313" key="7">
    <source>
        <dbReference type="EMBL" id="EGG12689.1"/>
    </source>
</evidence>
<dbReference type="OrthoDB" id="9971853at2759"/>
<evidence type="ECO:0000256" key="4">
    <source>
        <dbReference type="SAM" id="MobiDB-lite"/>
    </source>
</evidence>
<dbReference type="eggNOG" id="ENOG502QPU8">
    <property type="taxonomic scope" value="Eukaryota"/>
</dbReference>
<dbReference type="InterPro" id="IPR017853">
    <property type="entry name" value="GH"/>
</dbReference>
<evidence type="ECO:0000256" key="2">
    <source>
        <dbReference type="ARBA" id="ARBA00022801"/>
    </source>
</evidence>
<dbReference type="InParanoid" id="F4R3V8"/>
<dbReference type="Gene3D" id="3.20.20.80">
    <property type="entry name" value="Glycosidases"/>
    <property type="match status" value="2"/>
</dbReference>
<comment type="similarity">
    <text evidence="1">Belongs to the glycosyl hydrolase 5 (cellulase A) family.</text>
</comment>
<dbReference type="VEuPathDB" id="FungiDB:MELLADRAFT_73837"/>
<dbReference type="GO" id="GO:0000272">
    <property type="term" value="P:polysaccharide catabolic process"/>
    <property type="evidence" value="ECO:0007669"/>
    <property type="project" value="InterPro"/>
</dbReference>
<dbReference type="InterPro" id="IPR013780">
    <property type="entry name" value="Glyco_hydro_b"/>
</dbReference>
<keyword evidence="2 7" id="KW-0378">Hydrolase</keyword>
<evidence type="ECO:0000259" key="5">
    <source>
        <dbReference type="Pfam" id="PF00150"/>
    </source>
</evidence>
<reference evidence="8" key="1">
    <citation type="journal article" date="2011" name="Proc. Natl. Acad. Sci. U.S.A.">
        <title>Obligate biotrophy features unraveled by the genomic analysis of rust fungi.</title>
        <authorList>
            <person name="Duplessis S."/>
            <person name="Cuomo C.A."/>
            <person name="Lin Y.-C."/>
            <person name="Aerts A."/>
            <person name="Tisserant E."/>
            <person name="Veneault-Fourrey C."/>
            <person name="Joly D.L."/>
            <person name="Hacquard S."/>
            <person name="Amselem J."/>
            <person name="Cantarel B.L."/>
            <person name="Chiu R."/>
            <person name="Coutinho P.M."/>
            <person name="Feau N."/>
            <person name="Field M."/>
            <person name="Frey P."/>
            <person name="Gelhaye E."/>
            <person name="Goldberg J."/>
            <person name="Grabherr M.G."/>
            <person name="Kodira C.D."/>
            <person name="Kohler A."/>
            <person name="Kuees U."/>
            <person name="Lindquist E.A."/>
            <person name="Lucas S.M."/>
            <person name="Mago R."/>
            <person name="Mauceli E."/>
            <person name="Morin E."/>
            <person name="Murat C."/>
            <person name="Pangilinan J.L."/>
            <person name="Park R."/>
            <person name="Pearson M."/>
            <person name="Quesneville H."/>
            <person name="Rouhier N."/>
            <person name="Sakthikumar S."/>
            <person name="Salamov A.A."/>
            <person name="Schmutz J."/>
            <person name="Selles B."/>
            <person name="Shapiro H."/>
            <person name="Tanguay P."/>
            <person name="Tuskan G.A."/>
            <person name="Henrissat B."/>
            <person name="Van de Peer Y."/>
            <person name="Rouze P."/>
            <person name="Ellis J.G."/>
            <person name="Dodds P.N."/>
            <person name="Schein J.E."/>
            <person name="Zhong S."/>
            <person name="Hamelin R.C."/>
            <person name="Grigoriev I.V."/>
            <person name="Szabo L.J."/>
            <person name="Martin F."/>
        </authorList>
    </citation>
    <scope>NUCLEOTIDE SEQUENCE [LARGE SCALE GENOMIC DNA]</scope>
    <source>
        <strain evidence="8">98AG31 / pathotype 3-4-7</strain>
    </source>
</reference>
<feature type="region of interest" description="Disordered" evidence="4">
    <location>
        <begin position="610"/>
        <end position="649"/>
    </location>
</feature>
<feature type="compositionally biased region" description="Low complexity" evidence="4">
    <location>
        <begin position="617"/>
        <end position="628"/>
    </location>
</feature>
<dbReference type="PANTHER" id="PTHR31308">
    <property type="match status" value="1"/>
</dbReference>
<dbReference type="GO" id="GO:1904462">
    <property type="term" value="P:ergosteryl 3-beta-D-glucoside catabolic process"/>
    <property type="evidence" value="ECO:0007669"/>
    <property type="project" value="TreeGrafter"/>
</dbReference>
<evidence type="ECO:0000256" key="1">
    <source>
        <dbReference type="ARBA" id="ARBA00005641"/>
    </source>
</evidence>
<sequence length="802" mass="90556">MPPPSRISTLTGNPVPDYFIHSNTRHFRDTLGRTLILRGVNLCSSAKVPKGHPHHLLDDFWENSTGSLYRQPLQTDEKLTGISYVGQNLDLEDGSADIHLIRLKQWGFNVIRFVTVWEALEHRGPGQYDFEYMDYVVAVLRKCKQYGFRVYMDPHQDLFSRFCGGSGAPLWTLYACGLNPRHFSVTGAAYLQAEWPHPSSPKPESLPSMIWATNYNRLACQTVNTMFWAGRDYAPKCIIDGINIQDYLQYHFLEAYRRLGLKISEAGDLLDETVIGWDSLNEPNHGYLGIENLLNIPNEVPLKIGPSPTPIQGMRLGMGESMKLENYRFGPIGPQRDGSVVVDPEGKTAWLNPGAEPNGRSGYGWKRDSEWKLGTCIWAQHGVWDLSTGNLLKPDYFAHSRLDPFRKTDFASDYWRPHLLAWCSMIREIHPESILFVHPPVFEIPPDLSTSTLPILKHRSVFSSHFYDGLTLVTRHWNWFNADALGILRGKYPSVVFGLKIGEAAIRRCLRSQLGMLRQDGLEKMGEFPTMMGEIGIPYDLDKKQAYKDGDYGNQIKALDASLNACDGENMLNYTIWTYCPDNSHQWGDLWNGEDLSLWSLDDSICQGSNYSEKSNRSTNESSTTNGSSGSGGENDGGVGVGLNRTDTDLNPEGIDMNLNLNDGARGLAAFCRPFPIATVGEPIYFNFDIASATFEMTVEVNVEEEEYSNQEEICTEIYVPAAHFGAKAHQNRFSINRHRLVEEPLGGRSNGSEKLQIEVTISGGRWESEGQLLRWYYPRRLGLKGKMDHYFCLKIRIAGRF</sequence>
<dbReference type="InterPro" id="IPR041036">
    <property type="entry name" value="GH5_C"/>
</dbReference>
<accession>F4R3V8</accession>
<dbReference type="Pfam" id="PF00150">
    <property type="entry name" value="Cellulase"/>
    <property type="match status" value="1"/>
</dbReference>
<dbReference type="Proteomes" id="UP000001072">
    <property type="component" value="Unassembled WGS sequence"/>
</dbReference>
<dbReference type="SUPFAM" id="SSF51445">
    <property type="entry name" value="(Trans)glycosidases"/>
    <property type="match status" value="1"/>
</dbReference>
<dbReference type="AlphaFoldDB" id="F4R3V8"/>
<evidence type="ECO:0000256" key="3">
    <source>
        <dbReference type="ARBA" id="ARBA00023295"/>
    </source>
</evidence>
<dbReference type="FunFam" id="3.20.20.80:FF:000122">
    <property type="entry name" value="Glycoside hydrolase"/>
    <property type="match status" value="1"/>
</dbReference>
<dbReference type="HOGENOM" id="CLU_009024_0_1_1"/>
<feature type="domain" description="Glycoside hydrolase family 5" evidence="5">
    <location>
        <begin position="103"/>
        <end position="157"/>
    </location>
</feature>
<dbReference type="Pfam" id="PF18564">
    <property type="entry name" value="Glyco_hydro_5_C"/>
    <property type="match status" value="1"/>
</dbReference>
<dbReference type="InterPro" id="IPR018087">
    <property type="entry name" value="Glyco_hydro_5_CS"/>
</dbReference>
<dbReference type="InterPro" id="IPR001547">
    <property type="entry name" value="Glyco_hydro_5"/>
</dbReference>
<evidence type="ECO:0000259" key="6">
    <source>
        <dbReference type="Pfam" id="PF18564"/>
    </source>
</evidence>